<dbReference type="InterPro" id="IPR045274">
    <property type="entry name" value="WAK-like"/>
</dbReference>
<keyword evidence="2" id="KW-0067">ATP-binding</keyword>
<reference evidence="5" key="1">
    <citation type="submission" date="2025-08" db="UniProtKB">
        <authorList>
            <consortium name="RefSeq"/>
        </authorList>
    </citation>
    <scope>IDENTIFICATION</scope>
    <source>
        <tissue evidence="5">Seedling</tissue>
    </source>
</reference>
<proteinExistence type="predicted"/>
<sequence>MGKKQKEVKERESLMLRNGSMLLEELISFCNGKCNPIRSFSAKQLLEATNNFQSPLYKVNDRWYRASLNNHSVLIKIHGPPTFAERTCQDIAITSQMSNHGRVLKLLGCCLEFPTPAMVYEDAEYGPLNSCGGVVPDDDSCDDDGTINGSSLSWNTRLKTAKDIANALTYLHTAFSRPIVHCNVNPSKVFLTNNLVAKLSDFSLSVSIPEGKKGVHLDDLWGTPGFTDPELLSTSFVTEKSDVYSFGVFLLVLLTGKAAIDRHKLYLNLTEFVKENPWDEIVDPKVLEEEAAGINEERKLKLHLEVQAFLNLAKRCTQIKGEDRPVMIDVAKELAQIQISTAA</sequence>
<keyword evidence="5" id="KW-0418">Kinase</keyword>
<dbReference type="AlphaFoldDB" id="A0A6P3YQT5"/>
<dbReference type="PANTHER" id="PTHR27005:SF308">
    <property type="entry name" value="NON-FUNCTIONAL PSEUDOKINASE ZRK2-RELATED"/>
    <property type="match status" value="1"/>
</dbReference>
<dbReference type="GO" id="GO:0005886">
    <property type="term" value="C:plasma membrane"/>
    <property type="evidence" value="ECO:0007669"/>
    <property type="project" value="TreeGrafter"/>
</dbReference>
<dbReference type="GO" id="GO:0005524">
    <property type="term" value="F:ATP binding"/>
    <property type="evidence" value="ECO:0007669"/>
    <property type="project" value="UniProtKB-KW"/>
</dbReference>
<dbReference type="GO" id="GO:0007166">
    <property type="term" value="P:cell surface receptor signaling pathway"/>
    <property type="evidence" value="ECO:0007669"/>
    <property type="project" value="InterPro"/>
</dbReference>
<dbReference type="Proteomes" id="UP001652623">
    <property type="component" value="Chromosome 7"/>
</dbReference>
<evidence type="ECO:0000313" key="5">
    <source>
        <dbReference type="RefSeq" id="XP_015866095.3"/>
    </source>
</evidence>
<dbReference type="PANTHER" id="PTHR27005">
    <property type="entry name" value="WALL-ASSOCIATED RECEPTOR KINASE-LIKE 21"/>
    <property type="match status" value="1"/>
</dbReference>
<organism evidence="4 5">
    <name type="scientific">Ziziphus jujuba</name>
    <name type="common">Chinese jujube</name>
    <name type="synonym">Ziziphus sativa</name>
    <dbReference type="NCBI Taxonomy" id="326968"/>
    <lineage>
        <taxon>Eukaryota</taxon>
        <taxon>Viridiplantae</taxon>
        <taxon>Streptophyta</taxon>
        <taxon>Embryophyta</taxon>
        <taxon>Tracheophyta</taxon>
        <taxon>Spermatophyta</taxon>
        <taxon>Magnoliopsida</taxon>
        <taxon>eudicotyledons</taxon>
        <taxon>Gunneridae</taxon>
        <taxon>Pentapetalae</taxon>
        <taxon>rosids</taxon>
        <taxon>fabids</taxon>
        <taxon>Rosales</taxon>
        <taxon>Rhamnaceae</taxon>
        <taxon>Paliureae</taxon>
        <taxon>Ziziphus</taxon>
    </lineage>
</organism>
<dbReference type="GeneID" id="107403696"/>
<dbReference type="Gene3D" id="1.10.510.10">
    <property type="entry name" value="Transferase(Phosphotransferase) domain 1"/>
    <property type="match status" value="1"/>
</dbReference>
<evidence type="ECO:0000256" key="1">
    <source>
        <dbReference type="ARBA" id="ARBA00022741"/>
    </source>
</evidence>
<dbReference type="InterPro" id="IPR001245">
    <property type="entry name" value="Ser-Thr/Tyr_kinase_cat_dom"/>
</dbReference>
<dbReference type="GO" id="GO:0004674">
    <property type="term" value="F:protein serine/threonine kinase activity"/>
    <property type="evidence" value="ECO:0007669"/>
    <property type="project" value="TreeGrafter"/>
</dbReference>
<dbReference type="InParanoid" id="A0A6P3YQT5"/>
<dbReference type="PROSITE" id="PS50011">
    <property type="entry name" value="PROTEIN_KINASE_DOM"/>
    <property type="match status" value="1"/>
</dbReference>
<gene>
    <name evidence="5" type="primary">LOC107403696</name>
</gene>
<protein>
    <submittedName>
        <fullName evidence="5">Serine/threonine-protein kinase ZRK1</fullName>
    </submittedName>
</protein>
<dbReference type="RefSeq" id="XP_015866095.3">
    <property type="nucleotide sequence ID" value="XM_016010609.3"/>
</dbReference>
<dbReference type="Pfam" id="PF07714">
    <property type="entry name" value="PK_Tyr_Ser-Thr"/>
    <property type="match status" value="1"/>
</dbReference>
<accession>A0A6P3YQT5</accession>
<keyword evidence="5" id="KW-0808">Transferase</keyword>
<evidence type="ECO:0000256" key="2">
    <source>
        <dbReference type="ARBA" id="ARBA00022840"/>
    </source>
</evidence>
<dbReference type="KEGG" id="zju:107403696"/>
<dbReference type="InterPro" id="IPR011009">
    <property type="entry name" value="Kinase-like_dom_sf"/>
</dbReference>
<evidence type="ECO:0000313" key="4">
    <source>
        <dbReference type="Proteomes" id="UP001652623"/>
    </source>
</evidence>
<evidence type="ECO:0000259" key="3">
    <source>
        <dbReference type="PROSITE" id="PS50011"/>
    </source>
</evidence>
<keyword evidence="4" id="KW-1185">Reference proteome</keyword>
<dbReference type="FunCoup" id="A0A6P3YQT5">
    <property type="interactions" value="153"/>
</dbReference>
<keyword evidence="1" id="KW-0547">Nucleotide-binding</keyword>
<name>A0A6P3YQT5_ZIZJJ</name>
<dbReference type="SUPFAM" id="SSF56112">
    <property type="entry name" value="Protein kinase-like (PK-like)"/>
    <property type="match status" value="1"/>
</dbReference>
<feature type="domain" description="Protein kinase" evidence="3">
    <location>
        <begin position="23"/>
        <end position="339"/>
    </location>
</feature>
<dbReference type="Gene3D" id="3.30.200.20">
    <property type="entry name" value="Phosphorylase Kinase, domain 1"/>
    <property type="match status" value="1"/>
</dbReference>
<dbReference type="InterPro" id="IPR000719">
    <property type="entry name" value="Prot_kinase_dom"/>
</dbReference>